<evidence type="ECO:0000256" key="3">
    <source>
        <dbReference type="SAM" id="SignalP"/>
    </source>
</evidence>
<organism evidence="5 6">
    <name type="scientific">Syntrophorhabdus aromaticivorans</name>
    <dbReference type="NCBI Taxonomy" id="328301"/>
    <lineage>
        <taxon>Bacteria</taxon>
        <taxon>Pseudomonadati</taxon>
        <taxon>Thermodesulfobacteriota</taxon>
        <taxon>Syntrophorhabdia</taxon>
        <taxon>Syntrophorhabdales</taxon>
        <taxon>Syntrophorhabdaceae</taxon>
        <taxon>Syntrophorhabdus</taxon>
    </lineage>
</organism>
<dbReference type="PANTHER" id="PTHR36530:SF1">
    <property type="entry name" value="AMOEBIASIN-1"/>
    <property type="match status" value="1"/>
</dbReference>
<keyword evidence="1" id="KW-0646">Protease inhibitor</keyword>
<dbReference type="SUPFAM" id="SSF141066">
    <property type="entry name" value="ICP-like"/>
    <property type="match status" value="1"/>
</dbReference>
<dbReference type="InterPro" id="IPR018990">
    <property type="entry name" value="Prot_inh_I42_chagasin"/>
</dbReference>
<evidence type="ECO:0000313" key="6">
    <source>
        <dbReference type="Proteomes" id="UP000777265"/>
    </source>
</evidence>
<dbReference type="AlphaFoldDB" id="A0A971M611"/>
<dbReference type="InterPro" id="IPR052781">
    <property type="entry name" value="Cys_protease_inhibitor_I42"/>
</dbReference>
<feature type="chain" id="PRO_5036687106" evidence="3">
    <location>
        <begin position="17"/>
        <end position="138"/>
    </location>
</feature>
<comment type="caution">
    <text evidence="5">The sequence shown here is derived from an EMBL/GenBank/DDBJ whole genome shotgun (WGS) entry which is preliminary data.</text>
</comment>
<dbReference type="GO" id="GO:0004869">
    <property type="term" value="F:cysteine-type endopeptidase inhibitor activity"/>
    <property type="evidence" value="ECO:0007669"/>
    <property type="project" value="UniProtKB-KW"/>
</dbReference>
<protein>
    <submittedName>
        <fullName evidence="5">Protease inhibitor I42 family protein</fullName>
    </submittedName>
</protein>
<keyword evidence="2" id="KW-0789">Thiol protease inhibitor</keyword>
<evidence type="ECO:0000256" key="2">
    <source>
        <dbReference type="ARBA" id="ARBA00022704"/>
    </source>
</evidence>
<dbReference type="Proteomes" id="UP000777265">
    <property type="component" value="Unassembled WGS sequence"/>
</dbReference>
<dbReference type="Pfam" id="PF09394">
    <property type="entry name" value="Inhibitor_I42"/>
    <property type="match status" value="1"/>
</dbReference>
<evidence type="ECO:0000313" key="5">
    <source>
        <dbReference type="EMBL" id="NLW36567.1"/>
    </source>
</evidence>
<reference evidence="5" key="1">
    <citation type="journal article" date="2020" name="Biotechnol. Biofuels">
        <title>New insights from the biogas microbiome by comprehensive genome-resolved metagenomics of nearly 1600 species originating from multiple anaerobic digesters.</title>
        <authorList>
            <person name="Campanaro S."/>
            <person name="Treu L."/>
            <person name="Rodriguez-R L.M."/>
            <person name="Kovalovszki A."/>
            <person name="Ziels R.M."/>
            <person name="Maus I."/>
            <person name="Zhu X."/>
            <person name="Kougias P.G."/>
            <person name="Basile A."/>
            <person name="Luo G."/>
            <person name="Schluter A."/>
            <person name="Konstantinidis K.T."/>
            <person name="Angelidaki I."/>
        </authorList>
    </citation>
    <scope>NUCLEOTIDE SEQUENCE</scope>
    <source>
        <strain evidence="5">AS06rmzACSIP_7</strain>
    </source>
</reference>
<feature type="domain" description="Proteinase inhibitor I42 chagasin" evidence="4">
    <location>
        <begin position="47"/>
        <end position="135"/>
    </location>
</feature>
<evidence type="ECO:0000259" key="4">
    <source>
        <dbReference type="Pfam" id="PF09394"/>
    </source>
</evidence>
<dbReference type="PANTHER" id="PTHR36530">
    <property type="entry name" value="INHIBITOR OF CYSTEINE PEPTIDASE"/>
    <property type="match status" value="1"/>
</dbReference>
<feature type="signal peptide" evidence="3">
    <location>
        <begin position="1"/>
        <end position="16"/>
    </location>
</feature>
<dbReference type="PROSITE" id="PS51257">
    <property type="entry name" value="PROKAR_LIPOPROTEIN"/>
    <property type="match status" value="1"/>
</dbReference>
<accession>A0A971M611</accession>
<proteinExistence type="predicted"/>
<dbReference type="Gene3D" id="2.60.40.2020">
    <property type="match status" value="1"/>
</dbReference>
<evidence type="ECO:0000256" key="1">
    <source>
        <dbReference type="ARBA" id="ARBA00022690"/>
    </source>
</evidence>
<keyword evidence="3" id="KW-0732">Signal</keyword>
<dbReference type="InterPro" id="IPR036331">
    <property type="entry name" value="Chagasin-like_sf"/>
</dbReference>
<gene>
    <name evidence="5" type="ORF">GXY80_13985</name>
</gene>
<name>A0A971M611_9BACT</name>
<dbReference type="EMBL" id="JAAYEE010000268">
    <property type="protein sequence ID" value="NLW36567.1"/>
    <property type="molecule type" value="Genomic_DNA"/>
</dbReference>
<reference evidence="5" key="2">
    <citation type="submission" date="2020-01" db="EMBL/GenBank/DDBJ databases">
        <authorList>
            <person name="Campanaro S."/>
        </authorList>
    </citation>
    <scope>NUCLEOTIDE SEQUENCE</scope>
    <source>
        <strain evidence="5">AS06rmzACSIP_7</strain>
    </source>
</reference>
<sequence length="138" mass="14655">MKKVFVVCAAVGIAMAAGVGCVAGNAPQAPAPCEAYQYTDPARPLIVSPGAKFAIVIASNRTTGFSWQFAQPINEKVVKLVGTEYVPSKSDLDGAGGKEVWTFTAVAAGQATVYLKYVRPWEKDKTPEQEAAYTVVVR</sequence>